<feature type="transmembrane region" description="Helical" evidence="1">
    <location>
        <begin position="12"/>
        <end position="37"/>
    </location>
</feature>
<dbReference type="RefSeq" id="WP_217286947.1">
    <property type="nucleotide sequence ID" value="NZ_CP077683.1"/>
</dbReference>
<evidence type="ECO:0000256" key="1">
    <source>
        <dbReference type="SAM" id="Phobius"/>
    </source>
</evidence>
<dbReference type="Pfam" id="PF09900">
    <property type="entry name" value="DUF2127"/>
    <property type="match status" value="1"/>
</dbReference>
<feature type="transmembrane region" description="Helical" evidence="1">
    <location>
        <begin position="130"/>
        <end position="149"/>
    </location>
</feature>
<keyword evidence="3" id="KW-1185">Reference proteome</keyword>
<gene>
    <name evidence="2" type="ORF">KP001_18115</name>
</gene>
<organism evidence="2 3">
    <name type="scientific">Geomonas subterranea</name>
    <dbReference type="NCBI Taxonomy" id="2847989"/>
    <lineage>
        <taxon>Bacteria</taxon>
        <taxon>Pseudomonadati</taxon>
        <taxon>Thermodesulfobacteriota</taxon>
        <taxon>Desulfuromonadia</taxon>
        <taxon>Geobacterales</taxon>
        <taxon>Geobacteraceae</taxon>
        <taxon>Geomonas</taxon>
    </lineage>
</organism>
<dbReference type="Proteomes" id="UP000683559">
    <property type="component" value="Chromosome"/>
</dbReference>
<dbReference type="EMBL" id="CP077683">
    <property type="protein sequence ID" value="QXE90303.1"/>
    <property type="molecule type" value="Genomic_DNA"/>
</dbReference>
<evidence type="ECO:0000313" key="2">
    <source>
        <dbReference type="EMBL" id="QXE90303.1"/>
    </source>
</evidence>
<sequence length="157" mass="17483">MAVRGKAKRGGLRVVAVFEALKGAVVLLAGCGVLALVHKDLHHIAVRLVLVLHMNPARHYPGIFIDAANRVTDLQLWMLAASALTFAAVRLAEAYGLWHEKRWAEWFGFLSGAIYLPVEVIEIFRKPDWARVTVFLVNVGVVGYLAWALKRSSKSRR</sequence>
<protein>
    <submittedName>
        <fullName evidence="2">DUF2127 domain-containing protein</fullName>
    </submittedName>
</protein>
<feature type="transmembrane region" description="Helical" evidence="1">
    <location>
        <begin position="74"/>
        <end position="92"/>
    </location>
</feature>
<evidence type="ECO:0000313" key="3">
    <source>
        <dbReference type="Proteomes" id="UP000683559"/>
    </source>
</evidence>
<accession>A0ABX8LE34</accession>
<name>A0ABX8LE34_9BACT</name>
<keyword evidence="1" id="KW-1133">Transmembrane helix</keyword>
<keyword evidence="1" id="KW-0812">Transmembrane</keyword>
<dbReference type="InterPro" id="IPR021125">
    <property type="entry name" value="DUF2127"/>
</dbReference>
<reference evidence="2 3" key="1">
    <citation type="submission" date="2021-06" db="EMBL/GenBank/DDBJ databases">
        <title>Gemonas diversity in paddy soil.</title>
        <authorList>
            <person name="Liu G."/>
        </authorList>
    </citation>
    <scope>NUCLEOTIDE SEQUENCE [LARGE SCALE GENOMIC DNA]</scope>
    <source>
        <strain evidence="2 3">RG2</strain>
    </source>
</reference>
<proteinExistence type="predicted"/>
<keyword evidence="1" id="KW-0472">Membrane</keyword>